<proteinExistence type="predicted"/>
<dbReference type="Gene3D" id="3.40.50.150">
    <property type="entry name" value="Vaccinia Virus protein VP39"/>
    <property type="match status" value="1"/>
</dbReference>
<dbReference type="InterPro" id="IPR050508">
    <property type="entry name" value="Methyltransf_Superfamily"/>
</dbReference>
<evidence type="ECO:0000259" key="2">
    <source>
        <dbReference type="Pfam" id="PF08241"/>
    </source>
</evidence>
<keyword evidence="4" id="KW-1185">Reference proteome</keyword>
<name>A0A1G9ZBE7_9EURY</name>
<dbReference type="RefSeq" id="WP_245707781.1">
    <property type="nucleotide sequence ID" value="NZ_FNIA01000019.1"/>
</dbReference>
<evidence type="ECO:0000256" key="1">
    <source>
        <dbReference type="SAM" id="MobiDB-lite"/>
    </source>
</evidence>
<evidence type="ECO:0000313" key="3">
    <source>
        <dbReference type="EMBL" id="SDN18624.1"/>
    </source>
</evidence>
<dbReference type="CDD" id="cd02440">
    <property type="entry name" value="AdoMet_MTases"/>
    <property type="match status" value="1"/>
</dbReference>
<keyword evidence="3" id="KW-0808">Transferase</keyword>
<keyword evidence="3" id="KW-0489">Methyltransferase</keyword>
<gene>
    <name evidence="3" type="ORF">SAMN05192554_11935</name>
</gene>
<organism evidence="3 4">
    <name type="scientific">Haloarchaeobius iranensis</name>
    <dbReference type="NCBI Taxonomy" id="996166"/>
    <lineage>
        <taxon>Archaea</taxon>
        <taxon>Methanobacteriati</taxon>
        <taxon>Methanobacteriota</taxon>
        <taxon>Stenosarchaea group</taxon>
        <taxon>Halobacteria</taxon>
        <taxon>Halobacteriales</taxon>
        <taxon>Halorubellaceae</taxon>
        <taxon>Haloarchaeobius</taxon>
    </lineage>
</organism>
<dbReference type="STRING" id="996166.SAMN05192554_11935"/>
<dbReference type="Pfam" id="PF08241">
    <property type="entry name" value="Methyltransf_11"/>
    <property type="match status" value="1"/>
</dbReference>
<evidence type="ECO:0000313" key="4">
    <source>
        <dbReference type="Proteomes" id="UP000199370"/>
    </source>
</evidence>
<dbReference type="EMBL" id="FNIA01000019">
    <property type="protein sequence ID" value="SDN18624.1"/>
    <property type="molecule type" value="Genomic_DNA"/>
</dbReference>
<dbReference type="PANTHER" id="PTHR42912">
    <property type="entry name" value="METHYLTRANSFERASE"/>
    <property type="match status" value="1"/>
</dbReference>
<feature type="region of interest" description="Disordered" evidence="1">
    <location>
        <begin position="1"/>
        <end position="35"/>
    </location>
</feature>
<dbReference type="Proteomes" id="UP000199370">
    <property type="component" value="Unassembled WGS sequence"/>
</dbReference>
<feature type="domain" description="Methyltransferase type 11" evidence="2">
    <location>
        <begin position="78"/>
        <end position="171"/>
    </location>
</feature>
<dbReference type="PANTHER" id="PTHR42912:SF96">
    <property type="entry name" value="METHYLTRANSFERASE DOMAIN-CONTAINING PROTEIN"/>
    <property type="match status" value="1"/>
</dbReference>
<dbReference type="GO" id="GO:0008757">
    <property type="term" value="F:S-adenosylmethionine-dependent methyltransferase activity"/>
    <property type="evidence" value="ECO:0007669"/>
    <property type="project" value="InterPro"/>
</dbReference>
<sequence>MSESIPSRSTDREREHSSTPGTDTKHTTSDTERPMSLREIQAAYAEYADAFERFAVVGRAVTGRYRRRQFADAEGRVLDVACGTGTNFRYLPEHVDLVAVDISPEMLSKARETLAGLPVDGDLQRMDAASLSFDDDSFDTVVSALSTCTFPDPVAALREMERVCEPDGRILLVEHGLSDFGPLARYQRWRADAHYEKAGCRWTQEPLAVVEEAGLQVENARTGLLGMVTSIECRPRRATAEPER</sequence>
<dbReference type="SUPFAM" id="SSF53335">
    <property type="entry name" value="S-adenosyl-L-methionine-dependent methyltransferases"/>
    <property type="match status" value="1"/>
</dbReference>
<dbReference type="InterPro" id="IPR013216">
    <property type="entry name" value="Methyltransf_11"/>
</dbReference>
<dbReference type="InterPro" id="IPR029063">
    <property type="entry name" value="SAM-dependent_MTases_sf"/>
</dbReference>
<feature type="compositionally biased region" description="Basic and acidic residues" evidence="1">
    <location>
        <begin position="9"/>
        <end position="35"/>
    </location>
</feature>
<protein>
    <submittedName>
        <fullName evidence="3">Methyltransferase domain-containing protein</fullName>
    </submittedName>
</protein>
<dbReference type="AlphaFoldDB" id="A0A1G9ZBE7"/>
<accession>A0A1G9ZBE7</accession>
<dbReference type="GO" id="GO:0032259">
    <property type="term" value="P:methylation"/>
    <property type="evidence" value="ECO:0007669"/>
    <property type="project" value="UniProtKB-KW"/>
</dbReference>
<reference evidence="3 4" key="1">
    <citation type="submission" date="2016-10" db="EMBL/GenBank/DDBJ databases">
        <authorList>
            <person name="de Groot N.N."/>
        </authorList>
    </citation>
    <scope>NUCLEOTIDE SEQUENCE [LARGE SCALE GENOMIC DNA]</scope>
    <source>
        <strain evidence="4">EB21,IBRC-M 10013,KCTC 4048</strain>
    </source>
</reference>